<keyword evidence="2" id="KW-0175">Coiled coil</keyword>
<comment type="caution">
    <text evidence="7">The sequence shown here is derived from an EMBL/GenBank/DDBJ whole genome shotgun (WGS) entry which is preliminary data.</text>
</comment>
<dbReference type="Gene3D" id="3.30.420.10">
    <property type="entry name" value="Ribonuclease H-like superfamily/Ribonuclease H"/>
    <property type="match status" value="1"/>
</dbReference>
<feature type="compositionally biased region" description="Basic and acidic residues" evidence="3">
    <location>
        <begin position="1422"/>
        <end position="1436"/>
    </location>
</feature>
<dbReference type="InterPro" id="IPR012337">
    <property type="entry name" value="RNaseH-like_sf"/>
</dbReference>
<dbReference type="InterPro" id="IPR043502">
    <property type="entry name" value="DNA/RNA_pol_sf"/>
</dbReference>
<feature type="region of interest" description="Disordered" evidence="3">
    <location>
        <begin position="1373"/>
        <end position="1452"/>
    </location>
</feature>
<feature type="compositionally biased region" description="Basic and acidic residues" evidence="3">
    <location>
        <begin position="1629"/>
        <end position="1642"/>
    </location>
</feature>
<dbReference type="InterPro" id="IPR036397">
    <property type="entry name" value="RNaseH_sf"/>
</dbReference>
<feature type="domain" description="GAG-pre-integrase" evidence="5">
    <location>
        <begin position="721"/>
        <end position="791"/>
    </location>
</feature>
<dbReference type="InterPro" id="IPR013103">
    <property type="entry name" value="RVT_2"/>
</dbReference>
<feature type="compositionally biased region" description="Acidic residues" evidence="3">
    <location>
        <begin position="1437"/>
        <end position="1448"/>
    </location>
</feature>
<feature type="coiled-coil region" evidence="2">
    <location>
        <begin position="370"/>
        <end position="397"/>
    </location>
</feature>
<feature type="compositionally biased region" description="Polar residues" evidence="3">
    <location>
        <begin position="179"/>
        <end position="200"/>
    </location>
</feature>
<dbReference type="GO" id="GO:0003676">
    <property type="term" value="F:nucleic acid binding"/>
    <property type="evidence" value="ECO:0007669"/>
    <property type="project" value="InterPro"/>
</dbReference>
<dbReference type="InterPro" id="IPR025724">
    <property type="entry name" value="GAG-pre-integrase_dom"/>
</dbReference>
<evidence type="ECO:0000256" key="3">
    <source>
        <dbReference type="SAM" id="MobiDB-lite"/>
    </source>
</evidence>
<dbReference type="PANTHER" id="PTHR11439">
    <property type="entry name" value="GAG-POL-RELATED RETROTRANSPOSON"/>
    <property type="match status" value="1"/>
</dbReference>
<dbReference type="Pfam" id="PF13976">
    <property type="entry name" value="gag_pre-integrs"/>
    <property type="match status" value="1"/>
</dbReference>
<dbReference type="CDD" id="cd09272">
    <property type="entry name" value="RNase_HI_RT_Ty1"/>
    <property type="match status" value="1"/>
</dbReference>
<dbReference type="GO" id="GO:0004190">
    <property type="term" value="F:aspartic-type endopeptidase activity"/>
    <property type="evidence" value="ECO:0007669"/>
    <property type="project" value="UniProtKB-KW"/>
</dbReference>
<dbReference type="SUPFAM" id="SSF56672">
    <property type="entry name" value="DNA/RNA polymerases"/>
    <property type="match status" value="1"/>
</dbReference>
<organism evidence="7">
    <name type="scientific">Tanacetum cinerariifolium</name>
    <name type="common">Dalmatian daisy</name>
    <name type="synonym">Chrysanthemum cinerariifolium</name>
    <dbReference type="NCBI Taxonomy" id="118510"/>
    <lineage>
        <taxon>Eukaryota</taxon>
        <taxon>Viridiplantae</taxon>
        <taxon>Streptophyta</taxon>
        <taxon>Embryophyta</taxon>
        <taxon>Tracheophyta</taxon>
        <taxon>Spermatophyta</taxon>
        <taxon>Magnoliopsida</taxon>
        <taxon>eudicotyledons</taxon>
        <taxon>Gunneridae</taxon>
        <taxon>Pentapetalae</taxon>
        <taxon>asterids</taxon>
        <taxon>campanulids</taxon>
        <taxon>Asterales</taxon>
        <taxon>Asteraceae</taxon>
        <taxon>Asteroideae</taxon>
        <taxon>Anthemideae</taxon>
        <taxon>Anthemidinae</taxon>
        <taxon>Tanacetum</taxon>
    </lineage>
</organism>
<feature type="coiled-coil region" evidence="2">
    <location>
        <begin position="139"/>
        <end position="166"/>
    </location>
</feature>
<evidence type="ECO:0000256" key="1">
    <source>
        <dbReference type="ARBA" id="ARBA00022750"/>
    </source>
</evidence>
<evidence type="ECO:0000259" key="4">
    <source>
        <dbReference type="Pfam" id="PF07727"/>
    </source>
</evidence>
<feature type="region of interest" description="Disordered" evidence="3">
    <location>
        <begin position="179"/>
        <end position="219"/>
    </location>
</feature>
<evidence type="ECO:0000259" key="5">
    <source>
        <dbReference type="Pfam" id="PF13976"/>
    </source>
</evidence>
<accession>A0A6L2KLF8</accession>
<evidence type="ECO:0008006" key="8">
    <source>
        <dbReference type="Google" id="ProtNLM"/>
    </source>
</evidence>
<evidence type="ECO:0000259" key="6">
    <source>
        <dbReference type="Pfam" id="PF22936"/>
    </source>
</evidence>
<name>A0A6L2KLF8_TANCI</name>
<dbReference type="Pfam" id="PF22936">
    <property type="entry name" value="Pol_BBD"/>
    <property type="match status" value="1"/>
</dbReference>
<protein>
    <recommendedName>
        <fullName evidence="8">Retrovirus-related Pol polyprotein from transposon TNT 1-94</fullName>
    </recommendedName>
</protein>
<keyword evidence="1" id="KW-0645">Protease</keyword>
<feature type="compositionally biased region" description="Basic and acidic residues" evidence="3">
    <location>
        <begin position="1675"/>
        <end position="1685"/>
    </location>
</feature>
<evidence type="ECO:0000256" key="2">
    <source>
        <dbReference type="SAM" id="Coils"/>
    </source>
</evidence>
<feature type="domain" description="Retrovirus-related Pol polyprotein from transposon TNT 1-94-like beta-barrel" evidence="6">
    <location>
        <begin position="647"/>
        <end position="716"/>
    </location>
</feature>
<feature type="domain" description="Reverse transcriptase Ty1/copia-type" evidence="4">
    <location>
        <begin position="882"/>
        <end position="1009"/>
    </location>
</feature>
<feature type="compositionally biased region" description="Basic and acidic residues" evidence="3">
    <location>
        <begin position="1373"/>
        <end position="1386"/>
    </location>
</feature>
<gene>
    <name evidence="7" type="ORF">Tci_022229</name>
</gene>
<feature type="coiled-coil region" evidence="2">
    <location>
        <begin position="507"/>
        <end position="538"/>
    </location>
</feature>
<dbReference type="InterPro" id="IPR054722">
    <property type="entry name" value="PolX-like_BBD"/>
</dbReference>
<dbReference type="EMBL" id="BKCJ010002687">
    <property type="protein sequence ID" value="GEU50251.1"/>
    <property type="molecule type" value="Genomic_DNA"/>
</dbReference>
<keyword evidence="1" id="KW-0064">Aspartyl protease</keyword>
<proteinExistence type="predicted"/>
<keyword evidence="1" id="KW-0378">Hydrolase</keyword>
<sequence>MQTQTSNTLYNAIMEAGGKDRFPMLAPGIDNNIYSTVDACLNACEMWKAIERLKQGKSINVQDLETNLYWEFEKFTSRDGESLESYYSIFYKMMNELVRNQCDVTNHQVNVQFLLQLQPEWKRFVTLEKQSQELKTVSYHKLYDILKQHQNEVNELRAERLARNANPLSLVAQQQPVYHPQNHPTHYTQNSSTKSQQAATKNRGKSIVNSPPPIYDQEPSMVAEDGEIANQDNFPRINRGTGYNNQRIGNVAWARETVDADDNSGPIFDSDPMQKVQNNDHYNVFAIESEHPEQSKSVNNIYPIEQDEHNVIIDSLDMSYDREQIDQNDDDDDLDNERELLTSLIGKLKCEIDDSKNGNKFLETSNKVLVDNLKDEIEDFKNKNKSLKSSNNHFKEANNKLSKTNKLMYTDLKKFQAELDRRNDVKYASNVEIDCAKAKGDLISYKMESQKSFNTYTQKINVVNQTISKMKKELSAHQETISILINADLEKFYLCLKEEMVSDMRYFNSLDLEVDSLKSQLETQKTQFLNEIDRLSREYYYADHMNAILGVYAELDETSNVNFVYATCGKCVLNENRDMCVLKSHNGVNSRTKMTMAVLVSSREPKRIIKQFVVKPLRKTVASESTNQKPRNTTRKLYEHLIKIIIFIVDSGCSKHMTGNLKLLINFVENFLGTVKFGNDQIAPILGYGDLVQGAVTIQRVYYVEGLNHNLFSVGSRGTDLYSITLQDTSSPNPICLMAKAKSSQAWLWHRRLSHLSFDTINLLSKNDIVIGLPKLKFVKDHLCSSCELGKAKQKSFQTKTNPSSKIRLQLLHMELCSPTQVESINGKKYVLVIVDDYSRYTWTHFLRSKDETPEVLIDFLRLVQQGLHAQEELHQFDRLDVCELVDIPLCTNVCNMKWLWKNKCDEQNTVIRNKSRLVAKGYAQKEGVDFEESFAPVARLEAVRLFIAYAAHNFFTVYQMDVKTAFLYGPLKEKVYVNQPDGFVDPYHPDKVYRLKKALYGLKQAPRACVGTPMATKHLDADLSGTPIDQTKYRSMVRALMYLTTSRPDIVHATFYCARYQAKPTEKHLTAVKRIFRYLKDTIHMGLWYAKDTGFEQTAFSDSDHAGCLDSRKSTYGGIQFLDGDNSMDENSTHNYGFHFDKIPMYCDSKVAIAISCNPVQHSRTKHIDVRYHFIKEKVEKGIISSITAQQAKLDLELVSKEKRLEIRKCNERLHPGKIQRKPTFQVVLDALALTPCYCVFLIIADVPEVYMHQFWDSVYTRDTFYRFKMEKKKRFKLNLEIFIDIFKICPRVHDQDFDALLTDEEIVSFLRDLGHTGKINSLNNVVKPASPKLTTVPVLTKAPTGKSKKVKRPAKKTIEALARGVVIRETPEMPLTKKKEKADVTLDDSNNEQDSNGDDSDQENNSDDDKIQPDNENESDFEHETDESKSGSEFDHDENEKDDDDEKEGKDKLVKTLSNDSNDKAKVFQLNNRVTALEKEVVELKEDNPLKTQVTSLVDKHLDARLGETRDEFMNFLLASITARITEQAVLAKESSQPQSSYEAATTLTEFELKRILIDKMDKSESYLVASERKECYEGLKKSYDLDKTFFSTYGKVYSLKRIKKDKDKYEDPFAGSDRGLKKRKTSKDAEPKKGLKFKESQSSSSKGDKSKSKSSGKFVQLEELEFEVADTDMPRDQEEKVTSKCNWFTKPTQPQEPTDPD</sequence>
<dbReference type="Pfam" id="PF07727">
    <property type="entry name" value="RVT_2"/>
    <property type="match status" value="1"/>
</dbReference>
<reference evidence="7" key="1">
    <citation type="journal article" date="2019" name="Sci. Rep.">
        <title>Draft genome of Tanacetum cinerariifolium, the natural source of mosquito coil.</title>
        <authorList>
            <person name="Yamashiro T."/>
            <person name="Shiraishi A."/>
            <person name="Satake H."/>
            <person name="Nakayama K."/>
        </authorList>
    </citation>
    <scope>NUCLEOTIDE SEQUENCE</scope>
</reference>
<dbReference type="SUPFAM" id="SSF53098">
    <property type="entry name" value="Ribonuclease H-like"/>
    <property type="match status" value="1"/>
</dbReference>
<feature type="compositionally biased region" description="Acidic residues" evidence="3">
    <location>
        <begin position="1387"/>
        <end position="1408"/>
    </location>
</feature>
<evidence type="ECO:0000313" key="7">
    <source>
        <dbReference type="EMBL" id="GEU50251.1"/>
    </source>
</evidence>
<dbReference type="PANTHER" id="PTHR11439:SF495">
    <property type="entry name" value="REVERSE TRANSCRIPTASE, RNA-DEPENDENT DNA POLYMERASE-RELATED"/>
    <property type="match status" value="1"/>
</dbReference>
<feature type="compositionally biased region" description="Polar residues" evidence="3">
    <location>
        <begin position="1686"/>
        <end position="1704"/>
    </location>
</feature>
<feature type="region of interest" description="Disordered" evidence="3">
    <location>
        <begin position="1616"/>
        <end position="1704"/>
    </location>
</feature>